<evidence type="ECO:0000256" key="6">
    <source>
        <dbReference type="ARBA" id="ARBA00023136"/>
    </source>
</evidence>
<dbReference type="Proteomes" id="UP000178429">
    <property type="component" value="Unassembled WGS sequence"/>
</dbReference>
<dbReference type="STRING" id="1802525.A2975_05165"/>
<comment type="caution">
    <text evidence="8">The sequence shown here is derived from an EMBL/GenBank/DDBJ whole genome shotgun (WGS) entry which is preliminary data.</text>
</comment>
<feature type="transmembrane region" description="Helical" evidence="7">
    <location>
        <begin position="338"/>
        <end position="359"/>
    </location>
</feature>
<feature type="transmembrane region" description="Helical" evidence="7">
    <location>
        <begin position="432"/>
        <end position="449"/>
    </location>
</feature>
<protein>
    <submittedName>
        <fullName evidence="8">Uncharacterized protein</fullName>
    </submittedName>
</protein>
<proteinExistence type="inferred from homology"/>
<evidence type="ECO:0000256" key="7">
    <source>
        <dbReference type="SAM" id="Phobius"/>
    </source>
</evidence>
<evidence type="ECO:0000256" key="4">
    <source>
        <dbReference type="ARBA" id="ARBA00022692"/>
    </source>
</evidence>
<reference evidence="8 9" key="1">
    <citation type="journal article" date="2016" name="Nat. Commun.">
        <title>Thousands of microbial genomes shed light on interconnected biogeochemical processes in an aquifer system.</title>
        <authorList>
            <person name="Anantharaman K."/>
            <person name="Brown C.T."/>
            <person name="Hug L.A."/>
            <person name="Sharon I."/>
            <person name="Castelle C.J."/>
            <person name="Probst A.J."/>
            <person name="Thomas B.C."/>
            <person name="Singh A."/>
            <person name="Wilkins M.J."/>
            <person name="Karaoz U."/>
            <person name="Brodie E.L."/>
            <person name="Williams K.H."/>
            <person name="Hubbard S.S."/>
            <person name="Banfield J.F."/>
        </authorList>
    </citation>
    <scope>NUCLEOTIDE SEQUENCE [LARGE SCALE GENOMIC DNA]</scope>
</reference>
<dbReference type="EMBL" id="MGHL01000007">
    <property type="protein sequence ID" value="OGM69968.1"/>
    <property type="molecule type" value="Genomic_DNA"/>
</dbReference>
<keyword evidence="6 7" id="KW-0472">Membrane</keyword>
<comment type="subcellular location">
    <subcellularLocation>
        <location evidence="1">Cell membrane</location>
        <topology evidence="1">Multi-pass membrane protein</topology>
    </subcellularLocation>
</comment>
<gene>
    <name evidence="8" type="ORF">A2975_05165</name>
</gene>
<evidence type="ECO:0000256" key="2">
    <source>
        <dbReference type="ARBA" id="ARBA00007430"/>
    </source>
</evidence>
<evidence type="ECO:0000256" key="5">
    <source>
        <dbReference type="ARBA" id="ARBA00022989"/>
    </source>
</evidence>
<feature type="transmembrane region" description="Helical" evidence="7">
    <location>
        <begin position="56"/>
        <end position="81"/>
    </location>
</feature>
<sequence length="495" mass="53979">MEGEHLEPTAEIELETVKSRAVKGVAALTGRTFVLNVIAFVAQGFLWAFLSPEQFGVFWIVSAIVNFLVYFSDIGLAAALIQKRENPSQKDLKTTFTVQQSLVIGLLVILFFARPILVRAFGLTAEGQLLMAALAISFFMSSLKSIPSVLLERRLEFGKFVIPQVLETFVYNIAVVFFAWRGLGITAFSYAVIIRGIVGLVVIYILQPWKPGLALSKKSLKELLKFGLPYQVNTLLAVIKDDGMTIILGSILGPAGIGILGTAQRLAQYPLRFFMDNVTKVSFPAFARMQDKKDELASAVTRSIFFISFLVFPSIIGLTVLAPVLIKVLPRYAKWEPALIPLVFLSVNTVFAAVTTQLTNMFNAVGKIKTTFGLMIMWTALTFAAVPALSWQLGVNGAGFGYMLVGISSVVAIAVARKIVKFSLLDGALKPLLAALVMGAAVWLVRGFVTPNFYAVGLLIFTGFLVYAFASYLLVGKSIILDVKKGFSAIVNRNS</sequence>
<dbReference type="PANTHER" id="PTHR30250:SF10">
    <property type="entry name" value="LIPOPOLYSACCHARIDE BIOSYNTHESIS PROTEIN WZXC"/>
    <property type="match status" value="1"/>
</dbReference>
<dbReference type="InterPro" id="IPR050833">
    <property type="entry name" value="Poly_Biosynth_Transport"/>
</dbReference>
<feature type="transmembrane region" description="Helical" evidence="7">
    <location>
        <begin position="455"/>
        <end position="475"/>
    </location>
</feature>
<feature type="transmembrane region" description="Helical" evidence="7">
    <location>
        <begin position="187"/>
        <end position="206"/>
    </location>
</feature>
<dbReference type="PANTHER" id="PTHR30250">
    <property type="entry name" value="PST FAMILY PREDICTED COLANIC ACID TRANSPORTER"/>
    <property type="match status" value="1"/>
</dbReference>
<dbReference type="AlphaFoldDB" id="A0A1F8C2V2"/>
<comment type="similarity">
    <text evidence="2">Belongs to the polysaccharide synthase family.</text>
</comment>
<accession>A0A1F8C2V2</accession>
<keyword evidence="3" id="KW-1003">Cell membrane</keyword>
<evidence type="ECO:0000256" key="3">
    <source>
        <dbReference type="ARBA" id="ARBA00022475"/>
    </source>
</evidence>
<feature type="transmembrane region" description="Helical" evidence="7">
    <location>
        <begin position="303"/>
        <end position="326"/>
    </location>
</feature>
<keyword evidence="5 7" id="KW-1133">Transmembrane helix</keyword>
<feature type="transmembrane region" description="Helical" evidence="7">
    <location>
        <begin position="33"/>
        <end position="50"/>
    </location>
</feature>
<keyword evidence="4 7" id="KW-0812">Transmembrane</keyword>
<dbReference type="Pfam" id="PF13440">
    <property type="entry name" value="Polysacc_synt_3"/>
    <property type="match status" value="1"/>
</dbReference>
<evidence type="ECO:0000313" key="9">
    <source>
        <dbReference type="Proteomes" id="UP000178429"/>
    </source>
</evidence>
<name>A0A1F8C2V2_9BACT</name>
<organism evidence="8 9">
    <name type="scientific">Candidatus Woesebacteria bacterium RIFCSPLOWO2_01_FULL_44_14</name>
    <dbReference type="NCBI Taxonomy" id="1802525"/>
    <lineage>
        <taxon>Bacteria</taxon>
        <taxon>Candidatus Woeseibacteriota</taxon>
    </lineage>
</organism>
<feature type="transmembrane region" description="Helical" evidence="7">
    <location>
        <begin position="399"/>
        <end position="420"/>
    </location>
</feature>
<feature type="transmembrane region" description="Helical" evidence="7">
    <location>
        <begin position="129"/>
        <end position="151"/>
    </location>
</feature>
<feature type="transmembrane region" description="Helical" evidence="7">
    <location>
        <begin position="160"/>
        <end position="181"/>
    </location>
</feature>
<evidence type="ECO:0000313" key="8">
    <source>
        <dbReference type="EMBL" id="OGM69968.1"/>
    </source>
</evidence>
<feature type="transmembrane region" description="Helical" evidence="7">
    <location>
        <begin position="102"/>
        <end position="123"/>
    </location>
</feature>
<feature type="transmembrane region" description="Helical" evidence="7">
    <location>
        <begin position="371"/>
        <end position="393"/>
    </location>
</feature>
<evidence type="ECO:0000256" key="1">
    <source>
        <dbReference type="ARBA" id="ARBA00004651"/>
    </source>
</evidence>
<dbReference type="GO" id="GO:0005886">
    <property type="term" value="C:plasma membrane"/>
    <property type="evidence" value="ECO:0007669"/>
    <property type="project" value="UniProtKB-SubCell"/>
</dbReference>